<evidence type="ECO:0000256" key="1">
    <source>
        <dbReference type="ARBA" id="ARBA00007228"/>
    </source>
</evidence>
<dbReference type="PANTHER" id="PTHR46429:SF1">
    <property type="entry name" value="23S RRNA (GUANOSINE-2'-O-)-METHYLTRANSFERASE RLMB"/>
    <property type="match status" value="1"/>
</dbReference>
<dbReference type="SMART" id="SM00967">
    <property type="entry name" value="SpoU_sub_bind"/>
    <property type="match status" value="1"/>
</dbReference>
<dbReference type="InterPro" id="IPR029028">
    <property type="entry name" value="Alpha/beta_knot_MTases"/>
</dbReference>
<comment type="similarity">
    <text evidence="1">Belongs to the class IV-like SAM-binding methyltransferase superfamily. RNA methyltransferase TrmH family.</text>
</comment>
<gene>
    <name evidence="5" type="ORF">SCULI_v1c00320</name>
</gene>
<dbReference type="GO" id="GO:0032259">
    <property type="term" value="P:methylation"/>
    <property type="evidence" value="ECO:0007669"/>
    <property type="project" value="UniProtKB-KW"/>
</dbReference>
<evidence type="ECO:0000256" key="3">
    <source>
        <dbReference type="ARBA" id="ARBA00022679"/>
    </source>
</evidence>
<evidence type="ECO:0000313" key="6">
    <source>
        <dbReference type="Proteomes" id="UP000019267"/>
    </source>
</evidence>
<sequence>MKKNIIYGKNPVQNTILHFSHEIKEIYIQKGFAFDNEVFNVIKNNNIKWTSLEKQEFNNLIQEKINHQGIFAEIKDYKYSDLKDIISKNETKSTILVLDRIQDPNNFGAIIRTATLFGVNGIIILDHNQVEVTPAVIKASAGTIYNIAIVKVSNLSNALNTLKSYGYWTYCSNISDESQDITKIAFDNKSAIILGNEGEGVMKKLISQSDFNFIIPTNNTIDSLNVSVATGIILFARSLNE</sequence>
<dbReference type="InterPro" id="IPR013123">
    <property type="entry name" value="SpoU_subst-bd"/>
</dbReference>
<dbReference type="GO" id="GO:0005829">
    <property type="term" value="C:cytosol"/>
    <property type="evidence" value="ECO:0007669"/>
    <property type="project" value="TreeGrafter"/>
</dbReference>
<name>W6A5G7_9MOLU</name>
<evidence type="ECO:0000259" key="4">
    <source>
        <dbReference type="SMART" id="SM00967"/>
    </source>
</evidence>
<dbReference type="GO" id="GO:0006396">
    <property type="term" value="P:RNA processing"/>
    <property type="evidence" value="ECO:0007669"/>
    <property type="project" value="InterPro"/>
</dbReference>
<dbReference type="PANTHER" id="PTHR46429">
    <property type="entry name" value="23S RRNA (GUANOSINE-2'-O-)-METHYLTRANSFERASE RLMB"/>
    <property type="match status" value="1"/>
</dbReference>
<dbReference type="InterPro" id="IPR001537">
    <property type="entry name" value="SpoU_MeTrfase"/>
</dbReference>
<reference evidence="5 6" key="1">
    <citation type="journal article" date="2014" name="Genome Biol. Evol.">
        <title>Molecular evolution of the substrate utilization strategies and putative virulence factors in mosquito-associated Spiroplasma species.</title>
        <authorList>
            <person name="Chang T.H."/>
            <person name="Lo W.S."/>
            <person name="Ku C."/>
            <person name="Chen L.L."/>
            <person name="Kuo C.H."/>
        </authorList>
    </citation>
    <scope>NUCLEOTIDE SEQUENCE [LARGE SCALE GENOMIC DNA]</scope>
    <source>
        <strain evidence="5">AES-1</strain>
    </source>
</reference>
<dbReference type="Gene3D" id="3.40.1280.10">
    <property type="match status" value="1"/>
</dbReference>
<dbReference type="OrthoDB" id="9794400at2"/>
<proteinExistence type="inferred from homology"/>
<dbReference type="SUPFAM" id="SSF75217">
    <property type="entry name" value="alpha/beta knot"/>
    <property type="match status" value="1"/>
</dbReference>
<dbReference type="InterPro" id="IPR029064">
    <property type="entry name" value="Ribosomal_eL30-like_sf"/>
</dbReference>
<dbReference type="InterPro" id="IPR029026">
    <property type="entry name" value="tRNA_m1G_MTases_N"/>
</dbReference>
<feature type="domain" description="RNA 2-O ribose methyltransferase substrate binding" evidence="4">
    <location>
        <begin position="5"/>
        <end position="80"/>
    </location>
</feature>
<dbReference type="Pfam" id="PF08032">
    <property type="entry name" value="SpoU_sub_bind"/>
    <property type="match status" value="1"/>
</dbReference>
<dbReference type="EMBL" id="CP006681">
    <property type="protein sequence ID" value="AHI52373.1"/>
    <property type="molecule type" value="Genomic_DNA"/>
</dbReference>
<keyword evidence="6" id="KW-1185">Reference proteome</keyword>
<dbReference type="eggNOG" id="COG0566">
    <property type="taxonomic scope" value="Bacteria"/>
</dbReference>
<protein>
    <submittedName>
        <fullName evidence="5">tRNA/rRNA methyltransferase</fullName>
    </submittedName>
</protein>
<dbReference type="SUPFAM" id="SSF55315">
    <property type="entry name" value="L30e-like"/>
    <property type="match status" value="1"/>
</dbReference>
<dbReference type="PATRIC" id="fig|1276246.3.peg.32"/>
<dbReference type="Gene3D" id="3.30.1330.30">
    <property type="match status" value="1"/>
</dbReference>
<dbReference type="AlphaFoldDB" id="W6A5G7"/>
<dbReference type="CDD" id="cd18103">
    <property type="entry name" value="SpoU-like_RlmB"/>
    <property type="match status" value="1"/>
</dbReference>
<dbReference type="STRING" id="1276246.SCULI_v1c00320"/>
<dbReference type="Pfam" id="PF00588">
    <property type="entry name" value="SpoU_methylase"/>
    <property type="match status" value="1"/>
</dbReference>
<evidence type="ECO:0000313" key="5">
    <source>
        <dbReference type="EMBL" id="AHI52373.1"/>
    </source>
</evidence>
<dbReference type="GO" id="GO:0003723">
    <property type="term" value="F:RNA binding"/>
    <property type="evidence" value="ECO:0007669"/>
    <property type="project" value="InterPro"/>
</dbReference>
<dbReference type="GO" id="GO:0008173">
    <property type="term" value="F:RNA methyltransferase activity"/>
    <property type="evidence" value="ECO:0007669"/>
    <property type="project" value="InterPro"/>
</dbReference>
<keyword evidence="3 5" id="KW-0808">Transferase</keyword>
<keyword evidence="2 5" id="KW-0489">Methyltransferase</keyword>
<evidence type="ECO:0000256" key="2">
    <source>
        <dbReference type="ARBA" id="ARBA00022603"/>
    </source>
</evidence>
<dbReference type="HOGENOM" id="CLU_021322_0_1_14"/>
<accession>W6A5G7</accession>
<dbReference type="Proteomes" id="UP000019267">
    <property type="component" value="Chromosome"/>
</dbReference>
<dbReference type="KEGG" id="scq:SCULI_v1c00320"/>
<dbReference type="NCBIfam" id="TIGR00186">
    <property type="entry name" value="rRNA_methyl_3"/>
    <property type="match status" value="1"/>
</dbReference>
<dbReference type="RefSeq" id="WP_025362622.1">
    <property type="nucleotide sequence ID" value="NZ_CP006681.1"/>
</dbReference>
<organism evidence="5 6">
    <name type="scientific">Spiroplasma culicicola AES-1</name>
    <dbReference type="NCBI Taxonomy" id="1276246"/>
    <lineage>
        <taxon>Bacteria</taxon>
        <taxon>Bacillati</taxon>
        <taxon>Mycoplasmatota</taxon>
        <taxon>Mollicutes</taxon>
        <taxon>Entomoplasmatales</taxon>
        <taxon>Spiroplasmataceae</taxon>
        <taxon>Spiroplasma</taxon>
    </lineage>
</organism>
<dbReference type="InterPro" id="IPR004441">
    <property type="entry name" value="rRNA_MeTrfase_TrmH"/>
</dbReference>